<keyword evidence="7" id="KW-1185">Reference proteome</keyword>
<dbReference type="EMBL" id="JBHUER010000008">
    <property type="protein sequence ID" value="MFD1703596.1"/>
    <property type="molecule type" value="Genomic_DNA"/>
</dbReference>
<evidence type="ECO:0000259" key="4">
    <source>
        <dbReference type="PROSITE" id="PS50887"/>
    </source>
</evidence>
<feature type="region of interest" description="Disordered" evidence="2">
    <location>
        <begin position="782"/>
        <end position="806"/>
    </location>
</feature>
<dbReference type="Gene3D" id="3.30.450.20">
    <property type="entry name" value="PAS domain"/>
    <property type="match status" value="1"/>
</dbReference>
<feature type="compositionally biased region" description="Low complexity" evidence="2">
    <location>
        <begin position="791"/>
        <end position="806"/>
    </location>
</feature>
<dbReference type="InterPro" id="IPR035919">
    <property type="entry name" value="EAL_sf"/>
</dbReference>
<accession>A0ABW4K954</accession>
<feature type="transmembrane region" description="Helical" evidence="1">
    <location>
        <begin position="215"/>
        <end position="237"/>
    </location>
</feature>
<dbReference type="RefSeq" id="WP_378799694.1">
    <property type="nucleotide sequence ID" value="NZ_JBHUER010000008.1"/>
</dbReference>
<dbReference type="CDD" id="cd01948">
    <property type="entry name" value="EAL"/>
    <property type="match status" value="1"/>
</dbReference>
<evidence type="ECO:0000256" key="1">
    <source>
        <dbReference type="PROSITE-ProRule" id="PRU00244"/>
    </source>
</evidence>
<dbReference type="Gene3D" id="3.20.20.450">
    <property type="entry name" value="EAL domain"/>
    <property type="match status" value="1"/>
</dbReference>
<gene>
    <name evidence="6" type="ORF">ACFSCV_11350</name>
</gene>
<dbReference type="SUPFAM" id="SSF55785">
    <property type="entry name" value="PYP-like sensor domain (PAS domain)"/>
    <property type="match status" value="1"/>
</dbReference>
<evidence type="ECO:0000259" key="3">
    <source>
        <dbReference type="PROSITE" id="PS50883"/>
    </source>
</evidence>
<evidence type="ECO:0000256" key="2">
    <source>
        <dbReference type="SAM" id="MobiDB-lite"/>
    </source>
</evidence>
<dbReference type="Pfam" id="PF03707">
    <property type="entry name" value="MHYT"/>
    <property type="match status" value="2"/>
</dbReference>
<dbReference type="Proteomes" id="UP001597308">
    <property type="component" value="Unassembled WGS sequence"/>
</dbReference>
<feature type="transmembrane region" description="Helical" evidence="1">
    <location>
        <begin position="47"/>
        <end position="72"/>
    </location>
</feature>
<dbReference type="Pfam" id="PF00990">
    <property type="entry name" value="GGDEF"/>
    <property type="match status" value="1"/>
</dbReference>
<keyword evidence="1" id="KW-1133">Transmembrane helix</keyword>
<feature type="domain" description="EAL" evidence="3">
    <location>
        <begin position="532"/>
        <end position="782"/>
    </location>
</feature>
<dbReference type="Pfam" id="PF13188">
    <property type="entry name" value="PAS_8"/>
    <property type="match status" value="1"/>
</dbReference>
<dbReference type="Gene3D" id="3.30.70.270">
    <property type="match status" value="1"/>
</dbReference>
<dbReference type="PANTHER" id="PTHR44757">
    <property type="entry name" value="DIGUANYLATE CYCLASE DGCP"/>
    <property type="match status" value="1"/>
</dbReference>
<evidence type="ECO:0000313" key="6">
    <source>
        <dbReference type="EMBL" id="MFD1703596.1"/>
    </source>
</evidence>
<keyword evidence="1" id="KW-0472">Membrane</keyword>
<dbReference type="InterPro" id="IPR052155">
    <property type="entry name" value="Biofilm_reg_signaling"/>
</dbReference>
<feature type="domain" description="MHYT" evidence="5">
    <location>
        <begin position="12"/>
        <end position="199"/>
    </location>
</feature>
<dbReference type="InterPro" id="IPR005330">
    <property type="entry name" value="MHYT_dom"/>
</dbReference>
<proteinExistence type="predicted"/>
<dbReference type="InterPro" id="IPR035965">
    <property type="entry name" value="PAS-like_dom_sf"/>
</dbReference>
<dbReference type="SMART" id="SM00267">
    <property type="entry name" value="GGDEF"/>
    <property type="match status" value="1"/>
</dbReference>
<feature type="transmembrane region" description="Helical" evidence="1">
    <location>
        <begin position="110"/>
        <end position="132"/>
    </location>
</feature>
<feature type="transmembrane region" description="Helical" evidence="1">
    <location>
        <begin position="138"/>
        <end position="163"/>
    </location>
</feature>
<dbReference type="InterPro" id="IPR001633">
    <property type="entry name" value="EAL_dom"/>
</dbReference>
<dbReference type="NCBIfam" id="TIGR00254">
    <property type="entry name" value="GGDEF"/>
    <property type="match status" value="1"/>
</dbReference>
<dbReference type="PROSITE" id="PS50883">
    <property type="entry name" value="EAL"/>
    <property type="match status" value="1"/>
</dbReference>
<dbReference type="InterPro" id="IPR043128">
    <property type="entry name" value="Rev_trsase/Diguanyl_cyclase"/>
</dbReference>
<dbReference type="CDD" id="cd01949">
    <property type="entry name" value="GGDEF"/>
    <property type="match status" value="1"/>
</dbReference>
<dbReference type="SUPFAM" id="SSF55073">
    <property type="entry name" value="Nucleotide cyclase"/>
    <property type="match status" value="1"/>
</dbReference>
<evidence type="ECO:0000313" key="7">
    <source>
        <dbReference type="Proteomes" id="UP001597308"/>
    </source>
</evidence>
<sequence length="806" mass="84427">MLKVIGCFVQDHDFGLVVLAALICTVAALATIRLLRHALLQKGRTHAVWLGVAAIAGGFGVWATHFVAMLAFSPGMPSGYDISLTATSLALAIGATGVGLAVASWRGVHAWTGGAIVGGGVAAMHFTGMAAFEIAGRIAWDIGLVAWAIGLGAALGSAAFAIALRSDKRDAREELCAAGLLVLAICSLHFTAMGALVITPDPAIVIPANSLPTSWIAAAVATASLFILLLASAALALDVRDLRRAQREGERMRSLSNAAVEGLLVVRNGVIVNANETFAALSGVSTDALAGQKLAAYLPGIDAAAIVAGAPVEGDMLGPGGVGVPVEIVSRKLDGAVKPLIAVAVRDLRARRKAERDIYFLAHHDPLTGIANRPAFHERLDRAIEAAKESGRRIAVLCIDLDRFKDVNDLFGHAAGDAVLRQVADILRGSVAAGDCVARVGGDEFAVFAAIENGEDAEALARAIIRRANGQPDAPRETSIGLSVGVAIFPQDSGERETLLSYADMALYRAKHEGRGRCCVFESSMSAELHDRRLLEHELRGAIGRGEIALAFQPQLDVASGAVIGFEALARWSHPVRGSVSPALFIPLAEESGAILDIGEWVLRHACIEAARWTNPLTIAVNVSAVQLHSTSFWEQARRALYESGLPAARLELEVTETALIRDLPRALNTLRRLKALGVRIAMDDFGTGYSSLSNLRAFPFDKIKIDASFVKSVDGNPQAAAIVRSVLGLGRGLGLPVLAEGVETEAEMTFLRAENCAGAQGYLFGRPGPIESFASITGRAGAPARGDMSAEPATAAEAPPLLTAA</sequence>
<protein>
    <submittedName>
        <fullName evidence="6">EAL domain-containing protein</fullName>
    </submittedName>
</protein>
<dbReference type="PROSITE" id="PS50887">
    <property type="entry name" value="GGDEF"/>
    <property type="match status" value="1"/>
</dbReference>
<dbReference type="InterPro" id="IPR000160">
    <property type="entry name" value="GGDEF_dom"/>
</dbReference>
<comment type="caution">
    <text evidence="6">The sequence shown here is derived from an EMBL/GenBank/DDBJ whole genome shotgun (WGS) entry which is preliminary data.</text>
</comment>
<feature type="transmembrane region" description="Helical" evidence="1">
    <location>
        <begin position="175"/>
        <end position="195"/>
    </location>
</feature>
<dbReference type="InterPro" id="IPR029787">
    <property type="entry name" value="Nucleotide_cyclase"/>
</dbReference>
<feature type="domain" description="GGDEF" evidence="4">
    <location>
        <begin position="392"/>
        <end position="523"/>
    </location>
</feature>
<dbReference type="PROSITE" id="PS50924">
    <property type="entry name" value="MHYT"/>
    <property type="match status" value="1"/>
</dbReference>
<dbReference type="InterPro" id="IPR000014">
    <property type="entry name" value="PAS"/>
</dbReference>
<dbReference type="SMART" id="SM00052">
    <property type="entry name" value="EAL"/>
    <property type="match status" value="1"/>
</dbReference>
<feature type="transmembrane region" description="Helical" evidence="1">
    <location>
        <begin position="84"/>
        <end position="103"/>
    </location>
</feature>
<keyword evidence="1" id="KW-0812">Transmembrane</keyword>
<feature type="transmembrane region" description="Helical" evidence="1">
    <location>
        <begin position="14"/>
        <end position="35"/>
    </location>
</feature>
<organism evidence="6 7">
    <name type="scientific">Methylopila henanensis</name>
    <dbReference type="NCBI Taxonomy" id="873516"/>
    <lineage>
        <taxon>Bacteria</taxon>
        <taxon>Pseudomonadati</taxon>
        <taxon>Pseudomonadota</taxon>
        <taxon>Alphaproteobacteria</taxon>
        <taxon>Hyphomicrobiales</taxon>
        <taxon>Methylopilaceae</taxon>
        <taxon>Methylopila</taxon>
    </lineage>
</organism>
<dbReference type="Pfam" id="PF00563">
    <property type="entry name" value="EAL"/>
    <property type="match status" value="1"/>
</dbReference>
<reference evidence="7" key="1">
    <citation type="journal article" date="2019" name="Int. J. Syst. Evol. Microbiol.">
        <title>The Global Catalogue of Microorganisms (GCM) 10K type strain sequencing project: providing services to taxonomists for standard genome sequencing and annotation.</title>
        <authorList>
            <consortium name="The Broad Institute Genomics Platform"/>
            <consortium name="The Broad Institute Genome Sequencing Center for Infectious Disease"/>
            <person name="Wu L."/>
            <person name="Ma J."/>
        </authorList>
    </citation>
    <scope>NUCLEOTIDE SEQUENCE [LARGE SCALE GENOMIC DNA]</scope>
    <source>
        <strain evidence="7">KCTC 23707</strain>
    </source>
</reference>
<dbReference type="SUPFAM" id="SSF141868">
    <property type="entry name" value="EAL domain-like"/>
    <property type="match status" value="1"/>
</dbReference>
<evidence type="ECO:0000259" key="5">
    <source>
        <dbReference type="PROSITE" id="PS50924"/>
    </source>
</evidence>
<name>A0ABW4K954_9HYPH</name>
<dbReference type="PANTHER" id="PTHR44757:SF2">
    <property type="entry name" value="BIOFILM ARCHITECTURE MAINTENANCE PROTEIN MBAA"/>
    <property type="match status" value="1"/>
</dbReference>